<dbReference type="InterPro" id="IPR004360">
    <property type="entry name" value="Glyas_Fos-R_dOase_dom"/>
</dbReference>
<protein>
    <submittedName>
        <fullName evidence="2">Glyoxalase/Bleomycin resistance protein/Dihydroxybiphenyl dioxygenase</fullName>
    </submittedName>
</protein>
<keyword evidence="2" id="KW-0223">Dioxygenase</keyword>
<gene>
    <name evidence="2" type="ORF">BD410DRAFT_832281</name>
</gene>
<evidence type="ECO:0000313" key="2">
    <source>
        <dbReference type="EMBL" id="TDL16030.1"/>
    </source>
</evidence>
<sequence>MLPTIIPFLCAKSVEASVEFYTKKLGFKLDEATHMPGQYAHVYLGELSDTTAQIMLHSPAPPGSPECKTTYGPSELLIRLSGDEKGKEIVDEWHDKIVKNGVVAKEKPEDKPWNCRQAVFTDPDGHELQFYFWLGTASK</sequence>
<keyword evidence="2" id="KW-0560">Oxidoreductase</keyword>
<dbReference type="EMBL" id="ML170253">
    <property type="protein sequence ID" value="TDL16030.1"/>
    <property type="molecule type" value="Genomic_DNA"/>
</dbReference>
<feature type="domain" description="VOC" evidence="1">
    <location>
        <begin position="2"/>
        <end position="133"/>
    </location>
</feature>
<dbReference type="InterPro" id="IPR029068">
    <property type="entry name" value="Glyas_Bleomycin-R_OHBP_Dase"/>
</dbReference>
<proteinExistence type="predicted"/>
<dbReference type="InterPro" id="IPR037523">
    <property type="entry name" value="VOC_core"/>
</dbReference>
<dbReference type="PROSITE" id="PS51819">
    <property type="entry name" value="VOC"/>
    <property type="match status" value="1"/>
</dbReference>
<dbReference type="VEuPathDB" id="FungiDB:BD410DRAFT_832281"/>
<organism evidence="2 3">
    <name type="scientific">Rickenella mellea</name>
    <dbReference type="NCBI Taxonomy" id="50990"/>
    <lineage>
        <taxon>Eukaryota</taxon>
        <taxon>Fungi</taxon>
        <taxon>Dikarya</taxon>
        <taxon>Basidiomycota</taxon>
        <taxon>Agaricomycotina</taxon>
        <taxon>Agaricomycetes</taxon>
        <taxon>Hymenochaetales</taxon>
        <taxon>Rickenellaceae</taxon>
        <taxon>Rickenella</taxon>
    </lineage>
</organism>
<reference evidence="2 3" key="1">
    <citation type="submission" date="2018-06" db="EMBL/GenBank/DDBJ databases">
        <title>A transcriptomic atlas of mushroom development highlights an independent origin of complex multicellularity.</title>
        <authorList>
            <consortium name="DOE Joint Genome Institute"/>
            <person name="Krizsan K."/>
            <person name="Almasi E."/>
            <person name="Merenyi Z."/>
            <person name="Sahu N."/>
            <person name="Viragh M."/>
            <person name="Koszo T."/>
            <person name="Mondo S."/>
            <person name="Kiss B."/>
            <person name="Balint B."/>
            <person name="Kues U."/>
            <person name="Barry K."/>
            <person name="Hegedus J.C."/>
            <person name="Henrissat B."/>
            <person name="Johnson J."/>
            <person name="Lipzen A."/>
            <person name="Ohm R."/>
            <person name="Nagy I."/>
            <person name="Pangilinan J."/>
            <person name="Yan J."/>
            <person name="Xiong Y."/>
            <person name="Grigoriev I.V."/>
            <person name="Hibbett D.S."/>
            <person name="Nagy L.G."/>
        </authorList>
    </citation>
    <scope>NUCLEOTIDE SEQUENCE [LARGE SCALE GENOMIC DNA]</scope>
    <source>
        <strain evidence="2 3">SZMC22713</strain>
    </source>
</reference>
<dbReference type="GO" id="GO:0051213">
    <property type="term" value="F:dioxygenase activity"/>
    <property type="evidence" value="ECO:0007669"/>
    <property type="project" value="UniProtKB-KW"/>
</dbReference>
<evidence type="ECO:0000313" key="3">
    <source>
        <dbReference type="Proteomes" id="UP000294933"/>
    </source>
</evidence>
<accession>A0A4Y7PNI6</accession>
<dbReference type="Gene3D" id="3.10.180.10">
    <property type="entry name" value="2,3-Dihydroxybiphenyl 1,2-Dioxygenase, domain 1"/>
    <property type="match status" value="1"/>
</dbReference>
<dbReference type="STRING" id="50990.A0A4Y7PNI6"/>
<dbReference type="Proteomes" id="UP000294933">
    <property type="component" value="Unassembled WGS sequence"/>
</dbReference>
<dbReference type="Pfam" id="PF00903">
    <property type="entry name" value="Glyoxalase"/>
    <property type="match status" value="1"/>
</dbReference>
<evidence type="ECO:0000259" key="1">
    <source>
        <dbReference type="PROSITE" id="PS51819"/>
    </source>
</evidence>
<keyword evidence="3" id="KW-1185">Reference proteome</keyword>
<dbReference type="SUPFAM" id="SSF54593">
    <property type="entry name" value="Glyoxalase/Bleomycin resistance protein/Dihydroxybiphenyl dioxygenase"/>
    <property type="match status" value="1"/>
</dbReference>
<dbReference type="AlphaFoldDB" id="A0A4Y7PNI6"/>
<dbReference type="OrthoDB" id="3192611at2759"/>
<name>A0A4Y7PNI6_9AGAM</name>